<comment type="similarity">
    <text evidence="1 8">Belongs to the SOS response-associated peptidase family.</text>
</comment>
<evidence type="ECO:0000256" key="9">
    <source>
        <dbReference type="SAM" id="MobiDB-lite"/>
    </source>
</evidence>
<accession>A0ABP3PSI1</accession>
<dbReference type="SUPFAM" id="SSF143081">
    <property type="entry name" value="BB1717-like"/>
    <property type="match status" value="1"/>
</dbReference>
<comment type="caution">
    <text evidence="10">The sequence shown here is derived from an EMBL/GenBank/DDBJ whole genome shotgun (WGS) entry which is preliminary data.</text>
</comment>
<dbReference type="InterPro" id="IPR003738">
    <property type="entry name" value="SRAP"/>
</dbReference>
<sequence>MCGRYVQTMPADAMRELFRTAGAPPNLAPSWNVAPTQSAPVVRRHPETGERHLDPLRWGLRPRWAKVEKGAREPINARAETVASNGMFRQAYAKRRCIVPAVAFYEWKVLDGGKHPMAIAPASGEAMAFAGIWENWRGEGDEVVRTFAVVTAEANGPMRAVHDRMPVILAPGDWTEWLEGDDPAALMRPAPDDLLRFWPVSKAVNSPRNNGPELLAEHAPAPDGGGGPNPA</sequence>
<evidence type="ECO:0000256" key="2">
    <source>
        <dbReference type="ARBA" id="ARBA00022670"/>
    </source>
</evidence>
<evidence type="ECO:0000256" key="5">
    <source>
        <dbReference type="ARBA" id="ARBA00023124"/>
    </source>
</evidence>
<dbReference type="EC" id="3.4.-.-" evidence="8"/>
<evidence type="ECO:0000256" key="7">
    <source>
        <dbReference type="ARBA" id="ARBA00023239"/>
    </source>
</evidence>
<evidence type="ECO:0000256" key="4">
    <source>
        <dbReference type="ARBA" id="ARBA00022801"/>
    </source>
</evidence>
<keyword evidence="7" id="KW-0456">Lyase</keyword>
<keyword evidence="3" id="KW-0227">DNA damage</keyword>
<gene>
    <name evidence="10" type="ORF">GCM10009416_11380</name>
</gene>
<evidence type="ECO:0000256" key="8">
    <source>
        <dbReference type="RuleBase" id="RU364100"/>
    </source>
</evidence>
<keyword evidence="2 8" id="KW-0645">Protease</keyword>
<keyword evidence="6" id="KW-0238">DNA-binding</keyword>
<protein>
    <recommendedName>
        <fullName evidence="8">Abasic site processing protein</fullName>
        <ecNumber evidence="8">3.4.-.-</ecNumber>
    </recommendedName>
</protein>
<organism evidence="10 11">
    <name type="scientific">Craurococcus roseus</name>
    <dbReference type="NCBI Taxonomy" id="77585"/>
    <lineage>
        <taxon>Bacteria</taxon>
        <taxon>Pseudomonadati</taxon>
        <taxon>Pseudomonadota</taxon>
        <taxon>Alphaproteobacteria</taxon>
        <taxon>Acetobacterales</taxon>
        <taxon>Acetobacteraceae</taxon>
        <taxon>Craurococcus</taxon>
    </lineage>
</organism>
<dbReference type="EMBL" id="BAAAFZ010000009">
    <property type="protein sequence ID" value="GAA0574410.1"/>
    <property type="molecule type" value="Genomic_DNA"/>
</dbReference>
<evidence type="ECO:0000256" key="3">
    <source>
        <dbReference type="ARBA" id="ARBA00022763"/>
    </source>
</evidence>
<dbReference type="InterPro" id="IPR036590">
    <property type="entry name" value="SRAP-like"/>
</dbReference>
<evidence type="ECO:0000256" key="6">
    <source>
        <dbReference type="ARBA" id="ARBA00023125"/>
    </source>
</evidence>
<feature type="region of interest" description="Disordered" evidence="9">
    <location>
        <begin position="205"/>
        <end position="231"/>
    </location>
</feature>
<proteinExistence type="inferred from homology"/>
<dbReference type="PANTHER" id="PTHR13604:SF0">
    <property type="entry name" value="ABASIC SITE PROCESSING PROTEIN HMCES"/>
    <property type="match status" value="1"/>
</dbReference>
<keyword evidence="5" id="KW-0190">Covalent protein-DNA linkage</keyword>
<dbReference type="Pfam" id="PF02586">
    <property type="entry name" value="SRAP"/>
    <property type="match status" value="1"/>
</dbReference>
<dbReference type="Proteomes" id="UP001501588">
    <property type="component" value="Unassembled WGS sequence"/>
</dbReference>
<evidence type="ECO:0000313" key="11">
    <source>
        <dbReference type="Proteomes" id="UP001501588"/>
    </source>
</evidence>
<name>A0ABP3PSI1_9PROT</name>
<keyword evidence="4 8" id="KW-0378">Hydrolase</keyword>
<evidence type="ECO:0000256" key="1">
    <source>
        <dbReference type="ARBA" id="ARBA00008136"/>
    </source>
</evidence>
<evidence type="ECO:0000313" key="10">
    <source>
        <dbReference type="EMBL" id="GAA0574410.1"/>
    </source>
</evidence>
<keyword evidence="11" id="KW-1185">Reference proteome</keyword>
<dbReference type="PANTHER" id="PTHR13604">
    <property type="entry name" value="DC12-RELATED"/>
    <property type="match status" value="1"/>
</dbReference>
<dbReference type="RefSeq" id="WP_343894207.1">
    <property type="nucleotide sequence ID" value="NZ_BAAAFZ010000009.1"/>
</dbReference>
<dbReference type="Gene3D" id="3.90.1680.10">
    <property type="entry name" value="SOS response associated peptidase-like"/>
    <property type="match status" value="1"/>
</dbReference>
<reference evidence="11" key="1">
    <citation type="journal article" date="2019" name="Int. J. Syst. Evol. Microbiol.">
        <title>The Global Catalogue of Microorganisms (GCM) 10K type strain sequencing project: providing services to taxonomists for standard genome sequencing and annotation.</title>
        <authorList>
            <consortium name="The Broad Institute Genomics Platform"/>
            <consortium name="The Broad Institute Genome Sequencing Center for Infectious Disease"/>
            <person name="Wu L."/>
            <person name="Ma J."/>
        </authorList>
    </citation>
    <scope>NUCLEOTIDE SEQUENCE [LARGE SCALE GENOMIC DNA]</scope>
    <source>
        <strain evidence="11">JCM 9933</strain>
    </source>
</reference>